<proteinExistence type="inferred from homology"/>
<dbReference type="Pfam" id="PF13178">
    <property type="entry name" value="DUF4005"/>
    <property type="match status" value="1"/>
</dbReference>
<feature type="region of interest" description="Disordered" evidence="4">
    <location>
        <begin position="20"/>
        <end position="75"/>
    </location>
</feature>
<dbReference type="Gramene" id="PGSC0003DMT400004432">
    <property type="protein sequence ID" value="PGSC0003DMT400004432"/>
    <property type="gene ID" value="PGSC0003DMG400001768"/>
</dbReference>
<feature type="compositionally biased region" description="Polar residues" evidence="4">
    <location>
        <begin position="381"/>
        <end position="404"/>
    </location>
</feature>
<dbReference type="PANTHER" id="PTHR32295">
    <property type="entry name" value="IQ-DOMAIN 5-RELATED"/>
    <property type="match status" value="1"/>
</dbReference>
<keyword evidence="1" id="KW-0112">Calmodulin-binding</keyword>
<dbReference type="InterPro" id="IPR000048">
    <property type="entry name" value="IQ_motif_EF-hand-BS"/>
</dbReference>
<organism evidence="6 7">
    <name type="scientific">Solanum tuberosum</name>
    <name type="common">Potato</name>
    <dbReference type="NCBI Taxonomy" id="4113"/>
    <lineage>
        <taxon>Eukaryota</taxon>
        <taxon>Viridiplantae</taxon>
        <taxon>Streptophyta</taxon>
        <taxon>Embryophyta</taxon>
        <taxon>Tracheophyta</taxon>
        <taxon>Spermatophyta</taxon>
        <taxon>Magnoliopsida</taxon>
        <taxon>eudicotyledons</taxon>
        <taxon>Gunneridae</taxon>
        <taxon>Pentapetalae</taxon>
        <taxon>asterids</taxon>
        <taxon>lamiids</taxon>
        <taxon>Solanales</taxon>
        <taxon>Solanaceae</taxon>
        <taxon>Solanoideae</taxon>
        <taxon>Solaneae</taxon>
        <taxon>Solanum</taxon>
    </lineage>
</organism>
<dbReference type="InterPro" id="IPR025064">
    <property type="entry name" value="DUF4005"/>
</dbReference>
<evidence type="ECO:0000256" key="3">
    <source>
        <dbReference type="ARBA" id="ARBA00024378"/>
    </source>
</evidence>
<evidence type="ECO:0000256" key="1">
    <source>
        <dbReference type="ARBA" id="ARBA00022860"/>
    </source>
</evidence>
<feature type="domain" description="DUF4005" evidence="5">
    <location>
        <begin position="364"/>
        <end position="440"/>
    </location>
</feature>
<evidence type="ECO:0000256" key="2">
    <source>
        <dbReference type="ARBA" id="ARBA00024341"/>
    </source>
</evidence>
<name>M0ZNF2_SOLTU</name>
<keyword evidence="7" id="KW-1185">Reference proteome</keyword>
<dbReference type="PANTHER" id="PTHR32295:SF258">
    <property type="entry name" value="PROTEIN IQ-DOMAIN 1-LIKE"/>
    <property type="match status" value="1"/>
</dbReference>
<dbReference type="SMART" id="SM00015">
    <property type="entry name" value="IQ"/>
    <property type="match status" value="1"/>
</dbReference>
<comment type="similarity">
    <text evidence="2">Belongs to the IQD family.</text>
</comment>
<reference evidence="7" key="1">
    <citation type="journal article" date="2011" name="Nature">
        <title>Genome sequence and analysis of the tuber crop potato.</title>
        <authorList>
            <consortium name="The Potato Genome Sequencing Consortium"/>
        </authorList>
    </citation>
    <scope>NUCLEOTIDE SEQUENCE [LARGE SCALE GENOMIC DNA]</scope>
    <source>
        <strain evidence="7">cv. DM1-3 516 R44</strain>
    </source>
</reference>
<protein>
    <submittedName>
        <fullName evidence="6">Calmodulin binding protein</fullName>
    </submittedName>
</protein>
<feature type="compositionally biased region" description="Basic and acidic residues" evidence="4">
    <location>
        <begin position="454"/>
        <end position="463"/>
    </location>
</feature>
<dbReference type="OrthoDB" id="1923765at2759"/>
<dbReference type="PROSITE" id="PS50096">
    <property type="entry name" value="IQ"/>
    <property type="match status" value="1"/>
</dbReference>
<dbReference type="ExpressionAtlas" id="M0ZNF2">
    <property type="expression patterns" value="baseline and differential"/>
</dbReference>
<dbReference type="GO" id="GO:0005516">
    <property type="term" value="F:calmodulin binding"/>
    <property type="evidence" value="ECO:0007669"/>
    <property type="project" value="UniProtKB-KW"/>
</dbReference>
<dbReference type="AlphaFoldDB" id="M0ZNF2"/>
<evidence type="ECO:0000259" key="5">
    <source>
        <dbReference type="Pfam" id="PF13178"/>
    </source>
</evidence>
<accession>M0ZNF2</accession>
<evidence type="ECO:0000256" key="4">
    <source>
        <dbReference type="SAM" id="MobiDB-lite"/>
    </source>
</evidence>
<sequence>MEGRGGKLWNEKKMGKKGSWFSSVKKALSPDPKEKADKKASKSKKKWFGKEKHTLPDSSTAVTATASPPRPVPVPPVEEVKLEEVEEEQTKHAYSVAVATAAAAEAAVAAAHAAAEVVRLTTVNQFSGKSQEEVAAVRVQTAFRGYLARRALRALRGLVRLKSLVDGPTAKRQTANALKCMQTLSRMQSQISSRRIRMLEENRALQRQLMQKHVKELESLRRGEEWDDSLQSKERVEASLLSKYEAAIRRERALAYSYSHQQTWKKSSRSTNLLFMDPTNPQWGWSWLERWTGARPWESQSMSEKQLKTDQISVRSVSISGGEIAKSFARHQLNSELPSKLKPASPRISAMNQDDDIRSMQSEQNRRHSIAGSSIRDDESLASSPSVPSYMASTQSAKAKTRLQSPLGMENGTPEKGSAGSVKKRLSYPPSPARPRRHSGPPKFDNTSLNTSITEDHVNGVVN</sequence>
<gene>
    <name evidence="6" type="primary">LOC102585211</name>
</gene>
<comment type="subunit">
    <text evidence="3">Binds to multiple calmodulin (CaM) in the presence of Ca(2+) and CaM-like proteins.</text>
</comment>
<dbReference type="Proteomes" id="UP000011115">
    <property type="component" value="Unassembled WGS sequence"/>
</dbReference>
<feature type="compositionally biased region" description="Polar residues" evidence="4">
    <location>
        <begin position="56"/>
        <end position="66"/>
    </location>
</feature>
<dbReference type="EnsemblPlants" id="PGSC0003DMT400004432">
    <property type="protein sequence ID" value="PGSC0003DMT400004432"/>
    <property type="gene ID" value="PGSC0003DMG400001768"/>
</dbReference>
<feature type="compositionally biased region" description="Basic and acidic residues" evidence="4">
    <location>
        <begin position="31"/>
        <end position="40"/>
    </location>
</feature>
<evidence type="ECO:0000313" key="6">
    <source>
        <dbReference type="EnsemblPlants" id="PGSC0003DMT400004432"/>
    </source>
</evidence>
<feature type="region of interest" description="Disordered" evidence="4">
    <location>
        <begin position="358"/>
        <end position="463"/>
    </location>
</feature>
<reference evidence="6" key="2">
    <citation type="submission" date="2015-06" db="UniProtKB">
        <authorList>
            <consortium name="EnsemblPlants"/>
        </authorList>
    </citation>
    <scope>IDENTIFICATION</scope>
    <source>
        <strain evidence="6">DM1-3 516 R44</strain>
    </source>
</reference>
<dbReference type="HOGENOM" id="CLU_024547_3_1_1"/>
<evidence type="ECO:0000313" key="7">
    <source>
        <dbReference type="Proteomes" id="UP000011115"/>
    </source>
</evidence>
<dbReference type="Pfam" id="PF00612">
    <property type="entry name" value="IQ"/>
    <property type="match status" value="1"/>
</dbReference>